<feature type="compositionally biased region" description="Polar residues" evidence="2">
    <location>
        <begin position="853"/>
        <end position="862"/>
    </location>
</feature>
<feature type="domain" description="G-patch" evidence="4">
    <location>
        <begin position="2326"/>
        <end position="2370"/>
    </location>
</feature>
<evidence type="ECO:0000313" key="5">
    <source>
        <dbReference type="EMBL" id="KAK6297479.1"/>
    </source>
</evidence>
<dbReference type="Gene3D" id="2.60.200.20">
    <property type="match status" value="1"/>
</dbReference>
<dbReference type="InterPro" id="IPR029300">
    <property type="entry name" value="CEP170_C"/>
</dbReference>
<feature type="region of interest" description="Disordered" evidence="2">
    <location>
        <begin position="1605"/>
        <end position="1641"/>
    </location>
</feature>
<feature type="region of interest" description="Disordered" evidence="2">
    <location>
        <begin position="2213"/>
        <end position="2298"/>
    </location>
</feature>
<dbReference type="PROSITE" id="PS50174">
    <property type="entry name" value="G_PATCH"/>
    <property type="match status" value="1"/>
</dbReference>
<feature type="compositionally biased region" description="Polar residues" evidence="2">
    <location>
        <begin position="1116"/>
        <end position="1126"/>
    </location>
</feature>
<feature type="compositionally biased region" description="Low complexity" evidence="2">
    <location>
        <begin position="1185"/>
        <end position="1199"/>
    </location>
</feature>
<dbReference type="Pfam" id="PF00498">
    <property type="entry name" value="FHA"/>
    <property type="match status" value="1"/>
</dbReference>
<evidence type="ECO:0008006" key="7">
    <source>
        <dbReference type="Google" id="ProtNLM"/>
    </source>
</evidence>
<evidence type="ECO:0000259" key="3">
    <source>
        <dbReference type="PROSITE" id="PS50006"/>
    </source>
</evidence>
<feature type="region of interest" description="Disordered" evidence="2">
    <location>
        <begin position="908"/>
        <end position="1570"/>
    </location>
</feature>
<feature type="compositionally biased region" description="Low complexity" evidence="2">
    <location>
        <begin position="395"/>
        <end position="404"/>
    </location>
</feature>
<feature type="compositionally biased region" description="Polar residues" evidence="2">
    <location>
        <begin position="695"/>
        <end position="705"/>
    </location>
</feature>
<comment type="caution">
    <text evidence="5">The sequence shown here is derived from an EMBL/GenBank/DDBJ whole genome shotgun (WGS) entry which is preliminary data.</text>
</comment>
<feature type="region of interest" description="Disordered" evidence="2">
    <location>
        <begin position="359"/>
        <end position="404"/>
    </location>
</feature>
<feature type="compositionally biased region" description="Low complexity" evidence="2">
    <location>
        <begin position="599"/>
        <end position="618"/>
    </location>
</feature>
<feature type="compositionally biased region" description="Polar residues" evidence="2">
    <location>
        <begin position="2219"/>
        <end position="2228"/>
    </location>
</feature>
<dbReference type="GO" id="GO:0003676">
    <property type="term" value="F:nucleic acid binding"/>
    <property type="evidence" value="ECO:0007669"/>
    <property type="project" value="InterPro"/>
</dbReference>
<dbReference type="SUPFAM" id="SSF49879">
    <property type="entry name" value="SMAD/FHA domain"/>
    <property type="match status" value="1"/>
</dbReference>
<feature type="region of interest" description="Disordered" evidence="2">
    <location>
        <begin position="1785"/>
        <end position="1862"/>
    </location>
</feature>
<feature type="compositionally biased region" description="Basic residues" evidence="2">
    <location>
        <begin position="2002"/>
        <end position="2011"/>
    </location>
</feature>
<feature type="compositionally biased region" description="Polar residues" evidence="2">
    <location>
        <begin position="962"/>
        <end position="976"/>
    </location>
</feature>
<dbReference type="Pfam" id="PF01585">
    <property type="entry name" value="G-patch"/>
    <property type="match status" value="1"/>
</dbReference>
<sequence length="2370" mass="256536">MSVTSWFLVSSSGTRHRLPREMIFVGREDCELMLQSRSVDKQHAVINYNPATDEHLVKDLGSLNGTFVNDLRIPDQTYITLKLSDYLHSHVYILERSQHKVPEEALKHEKYTSQLQMGLKASEGKRAEHLDDKSKLEKTDRKSLSQEAPTSRPTPLYGQPSWWGEEDAASKGQHSEGNRPEEGHPEIPKEGSALDPEVNGSLLEYRDNQGKSIFPYHREPSYFEIPTKEFQLHPKSLGAELHEIPTKDTDTPSAQATPTPTTPSPPVVQSHASFTIEFDDCTPGKIKIKDHVTKFSSRQRKQQQQASGKTLATTPTEVMSAECKVVDWLVHSDVRMMRRRPTCEDVYSVKSDQAVNIKSLKGHHHDDGTQSDSEDPVLGKGKRSKSHHRVQSQHSIQSKLSLSELSEPSQQTVLSYQLVKSQQTQQTVQSHQLIQSEHSVMSVQSHQTVTSVPSQQSVPSQRLLQPQSQFSPPKLTPVSPVAPERPLSQSPPEARSPTMGPSKPGPQEPLTQQAFIIEFFDDNPRKKRSQSFTANPAHADSYSALKAKLERRKGGERPNSMHGHIPPTQQVTVPLKGQGHGGSQRSSALKREKTEEPLSGGSASSSSGSGPSSRASSGITIKPFGSVGKKSKMAQEFAAEFLMKDAGHRALSPTRDKTSPPPMSAPPVMLMSPSRTCIPSPLDPPSSVSYPSSPLQPTAPRSYSPTPAPHSPVLALSHPPSRSPVQTASPVHSPIHSMPPLMPLGLGVRGVDPKASRVVRNEEEDSLSDAGTYTIESQDKEVEEARNMIDQVFGVLDSPEYSGAGVYRPIINDGKDELAMLRPSDGSTVDQMAAVSLHGFNPATLSGAPSGPIQVQSANNAAQEEGPKWVSRWASLADSYAEPGSTPPQGEFAEGDLGFMSRLIPSHRVDNSELEGSQSCRTRRLLPQVPPGDRDKPESPTPSILIRHEPPYPGPEPPLERSSGTPRYQDNTQSLCVQDDVDPDSLSDASRSDDGSVLERTRKSQGRKSGATSPGDTGPQYKGRDKLSPTQSTKSTSFYIGSEDGSSGKPDLARSPILSQGTERGRDTTAKTSPTTVLIRHLSSHEPRRSGVKPNNSAPNLHSQQDKDSKDQSKDTLGTSSFVRQESFTKERPSDDVQIKRLPHISSHPTLSDMEQRRETAQDPQPFLREEADGVLSSLEVTFPSSGSRHSSKRGGSSSHMDDSLSGESDVDTASTVSLVSNKNTPVTTGPKKRMAVSGLQKERSSSSPSVQGKGHRQPTARERLSEKRRNHAAASDNSSSKAEQAKHFQMRRSTGNRGSLDLSEGQQGSGQHWPDTASDHDTGTRPTSRNKKLIAPLQKEVNGKTPKSAAQQALIRSNSLSAPRPTRASMLRRARLGETSDNEGTETDRGSQNSDHIGAPSKVSADGKKLLSRLDILAMPRKRTGSFTTPSDNESSTTTPTTRHGFSNGSAESTAPIRKTSVGEAGAKQGATRGAGAPVKQLLTRTRSSGAKYSSTTSSCRRQKGSDDTSTSEEEYEASSGTPKHKRSSHTSAATQTPRAQKEKAAVAAVARSKSGSLETEEDEVQNETDHYQNWTTHSAEIAKLSQDLAKDLAILAREIHDVAGDGDSQSSSGMGTNPSPSSATNTPGPASTIPISSREERPYTSLRGVLPSQLVQHIPEASLNYQKVLLSPGSSAVMDLDPNMNDQDPSSKPRWNREEVILDNLMLNPVSQLSQAIRENTEQLAEKMKVLFHNKTAAWEEIEAKINAENEVPILKTSNKEISSILNELRRVQKQLEMINSIVEPGGAGSGKPKVTAVAAATSAGQAIRSPLRQKKAPSKPTGPGDRQHGASPSTSPTTSKPNTNANESTKREPAGTLAGQWTMDELVHDLVSALEESSEQAARGGFGDGGDHALAVGCLLKRQGRKRRGRKRRSDNPHPAWETGHLSEGSESSLDEHKDYRTTTGGVASSNSHARDNSDSDEQLGPKRRTPLNPDTGRAKRPIWQEDLGGVPGAEGSRSLRRRRKVKRMAVDPPLEPVTSSSNTSMLGPPPVPKPHAGCRIPGVSVAEGRMGMELVGGGGVGRGKSRVKKRKLAAHRLGLEATDEGVVVESEDAIMGQVGPKDKMEFEEQKGSDEDMSDRCETSSVSNSSDGGLYTNDEGRQADDEQSDWFYEGEPGGACGVAGVIPWWEREAGEELDLADPVFNSILTGSFPIMSPGAQRGFQARLSWLHGGPQGQASQCSPGQAFNERLGRHHQDPPHSHGHSHDPWFSPGSRREHGQMHWDPRTDRGHRRSCSVKTASRQTSGHLGSLCTGEVKRRRKAAPLGLPPPTGVVGERVGPIPETNMGNRMMQSMGWSPGMGLGPEGRGITEPVRATQRPKGAGLGFN</sequence>
<feature type="region of interest" description="Disordered" evidence="2">
    <location>
        <begin position="648"/>
        <end position="738"/>
    </location>
</feature>
<feature type="compositionally biased region" description="Basic residues" evidence="2">
    <location>
        <begin position="380"/>
        <end position="391"/>
    </location>
</feature>
<feature type="compositionally biased region" description="Polar residues" evidence="2">
    <location>
        <begin position="1484"/>
        <end position="1494"/>
    </location>
</feature>
<feature type="compositionally biased region" description="Basic and acidic residues" evidence="2">
    <location>
        <begin position="122"/>
        <end position="144"/>
    </location>
</feature>
<dbReference type="SMART" id="SM00240">
    <property type="entry name" value="FHA"/>
    <property type="match status" value="1"/>
</dbReference>
<proteinExistence type="inferred from homology"/>
<feature type="compositionally biased region" description="Basic and acidic residues" evidence="2">
    <location>
        <begin position="2257"/>
        <end position="2271"/>
    </location>
</feature>
<feature type="compositionally biased region" description="Basic and acidic residues" evidence="2">
    <location>
        <begin position="648"/>
        <end position="658"/>
    </location>
</feature>
<feature type="compositionally biased region" description="Basic and acidic residues" evidence="2">
    <location>
        <begin position="990"/>
        <end position="1002"/>
    </location>
</feature>
<feature type="compositionally biased region" description="Polar residues" evidence="2">
    <location>
        <begin position="1212"/>
        <end position="1228"/>
    </location>
</feature>
<feature type="region of interest" description="Disordered" evidence="2">
    <location>
        <begin position="847"/>
        <end position="866"/>
    </location>
</feature>
<feature type="compositionally biased region" description="Basic and acidic residues" evidence="2">
    <location>
        <begin position="2233"/>
        <end position="2250"/>
    </location>
</feature>
<dbReference type="InterPro" id="IPR008984">
    <property type="entry name" value="SMAD_FHA_dom_sf"/>
</dbReference>
<dbReference type="PANTHER" id="PTHR15715">
    <property type="entry name" value="CENTROSOMAL PROTEIN OF 170 KDA"/>
    <property type="match status" value="1"/>
</dbReference>
<feature type="region of interest" description="Disordered" evidence="2">
    <location>
        <begin position="293"/>
        <end position="313"/>
    </location>
</feature>
<name>A0AAN8KY90_9TELE</name>
<evidence type="ECO:0000256" key="2">
    <source>
        <dbReference type="SAM" id="MobiDB-lite"/>
    </source>
</evidence>
<evidence type="ECO:0000256" key="1">
    <source>
        <dbReference type="ARBA" id="ARBA00010436"/>
    </source>
</evidence>
<feature type="domain" description="FHA" evidence="3">
    <location>
        <begin position="23"/>
        <end position="73"/>
    </location>
</feature>
<dbReference type="InterPro" id="IPR000253">
    <property type="entry name" value="FHA_dom"/>
</dbReference>
<feature type="compositionally biased region" description="Basic and acidic residues" evidence="2">
    <location>
        <begin position="1127"/>
        <end position="1139"/>
    </location>
</feature>
<dbReference type="PROSITE" id="PS50006">
    <property type="entry name" value="FHA_DOMAIN"/>
    <property type="match status" value="1"/>
</dbReference>
<feature type="region of interest" description="Disordered" evidence="2">
    <location>
        <begin position="2103"/>
        <end position="2148"/>
    </location>
</feature>
<feature type="compositionally biased region" description="Polar residues" evidence="2">
    <location>
        <begin position="1349"/>
        <end position="1362"/>
    </location>
</feature>
<feature type="compositionally biased region" description="Polar residues" evidence="2">
    <location>
        <begin position="1531"/>
        <end position="1540"/>
    </location>
</feature>
<dbReference type="InterPro" id="IPR000467">
    <property type="entry name" value="G_patch_dom"/>
</dbReference>
<accession>A0AAN8KY90</accession>
<feature type="region of interest" description="Disordered" evidence="2">
    <location>
        <begin position="117"/>
        <end position="196"/>
    </location>
</feature>
<dbReference type="EMBL" id="JAGTTL010000031">
    <property type="protein sequence ID" value="KAK6297479.1"/>
    <property type="molecule type" value="Genomic_DNA"/>
</dbReference>
<feature type="compositionally biased region" description="Low complexity" evidence="2">
    <location>
        <begin position="1797"/>
        <end position="1806"/>
    </location>
</feature>
<feature type="compositionally biased region" description="Polar residues" evidence="2">
    <location>
        <begin position="1028"/>
        <end position="1039"/>
    </location>
</feature>
<feature type="compositionally biased region" description="Basic and acidic residues" evidence="2">
    <location>
        <begin position="2104"/>
        <end position="2125"/>
    </location>
</feature>
<feature type="region of interest" description="Disordered" evidence="2">
    <location>
        <begin position="245"/>
        <end position="268"/>
    </location>
</feature>
<feature type="compositionally biased region" description="Polar residues" evidence="2">
    <location>
        <begin position="1426"/>
        <end position="1454"/>
    </location>
</feature>
<dbReference type="PANTHER" id="PTHR15715:SF18">
    <property type="entry name" value="CENTROSOMAL PROTEIN OF 170 KDA PROTEIN B"/>
    <property type="match status" value="1"/>
</dbReference>
<feature type="region of interest" description="Disordered" evidence="2">
    <location>
        <begin position="444"/>
        <end position="632"/>
    </location>
</feature>
<dbReference type="SMART" id="SM00443">
    <property type="entry name" value="G_patch"/>
    <property type="match status" value="1"/>
</dbReference>
<feature type="compositionally biased region" description="Basic and acidic residues" evidence="2">
    <location>
        <begin position="1104"/>
        <end position="1114"/>
    </location>
</feature>
<keyword evidence="6" id="KW-1185">Reference proteome</keyword>
<feature type="compositionally biased region" description="Basic residues" evidence="2">
    <location>
        <begin position="1905"/>
        <end position="1916"/>
    </location>
</feature>
<feature type="region of interest" description="Disordered" evidence="2">
    <location>
        <begin position="1903"/>
        <end position="2040"/>
    </location>
</feature>
<dbReference type="InterPro" id="IPR051176">
    <property type="entry name" value="Cent_Immune-Sig_Mod"/>
</dbReference>
<feature type="compositionally biased region" description="Polar residues" evidence="2">
    <location>
        <begin position="2279"/>
        <end position="2290"/>
    </location>
</feature>
<feature type="compositionally biased region" description="Basic and acidic residues" evidence="2">
    <location>
        <begin position="173"/>
        <end position="189"/>
    </location>
</feature>
<feature type="compositionally biased region" description="Polar residues" evidence="2">
    <location>
        <begin position="1618"/>
        <end position="1637"/>
    </location>
</feature>
<reference evidence="5 6" key="1">
    <citation type="submission" date="2021-04" db="EMBL/GenBank/DDBJ databases">
        <authorList>
            <person name="De Guttry C."/>
            <person name="Zahm M."/>
            <person name="Klopp C."/>
            <person name="Cabau C."/>
            <person name="Louis A."/>
            <person name="Berthelot C."/>
            <person name="Parey E."/>
            <person name="Roest Crollius H."/>
            <person name="Montfort J."/>
            <person name="Robinson-Rechavi M."/>
            <person name="Bucao C."/>
            <person name="Bouchez O."/>
            <person name="Gislard M."/>
            <person name="Lluch J."/>
            <person name="Milhes M."/>
            <person name="Lampietro C."/>
            <person name="Lopez Roques C."/>
            <person name="Donnadieu C."/>
            <person name="Braasch I."/>
            <person name="Desvignes T."/>
            <person name="Postlethwait J."/>
            <person name="Bobe J."/>
            <person name="Wedekind C."/>
            <person name="Guiguen Y."/>
        </authorList>
    </citation>
    <scope>NUCLEOTIDE SEQUENCE [LARGE SCALE GENOMIC DNA]</scope>
    <source>
        <strain evidence="5">Cs_M1</strain>
        <tissue evidence="5">Blood</tissue>
    </source>
</reference>
<evidence type="ECO:0000313" key="6">
    <source>
        <dbReference type="Proteomes" id="UP001356427"/>
    </source>
</evidence>
<gene>
    <name evidence="5" type="ORF">J4Q44_G00320620</name>
</gene>
<organism evidence="5 6">
    <name type="scientific">Coregonus suidteri</name>
    <dbReference type="NCBI Taxonomy" id="861788"/>
    <lineage>
        <taxon>Eukaryota</taxon>
        <taxon>Metazoa</taxon>
        <taxon>Chordata</taxon>
        <taxon>Craniata</taxon>
        <taxon>Vertebrata</taxon>
        <taxon>Euteleostomi</taxon>
        <taxon>Actinopterygii</taxon>
        <taxon>Neopterygii</taxon>
        <taxon>Teleostei</taxon>
        <taxon>Protacanthopterygii</taxon>
        <taxon>Salmoniformes</taxon>
        <taxon>Salmonidae</taxon>
        <taxon>Coregoninae</taxon>
        <taxon>Coregonus</taxon>
    </lineage>
</organism>
<comment type="similarity">
    <text evidence="1">Belongs to the CEP170 family.</text>
</comment>
<feature type="compositionally biased region" description="Polar residues" evidence="2">
    <location>
        <begin position="1093"/>
        <end position="1102"/>
    </location>
</feature>
<dbReference type="Proteomes" id="UP001356427">
    <property type="component" value="Unassembled WGS sequence"/>
</dbReference>
<feature type="compositionally biased region" description="Low complexity" evidence="2">
    <location>
        <begin position="1607"/>
        <end position="1617"/>
    </location>
</feature>
<protein>
    <recommendedName>
        <fullName evidence="7">FHA domain-containing protein</fullName>
    </recommendedName>
</protein>
<evidence type="ECO:0000259" key="4">
    <source>
        <dbReference type="PROSITE" id="PS50174"/>
    </source>
</evidence>
<feature type="compositionally biased region" description="Low complexity" evidence="2">
    <location>
        <begin position="444"/>
        <end position="473"/>
    </location>
</feature>
<feature type="compositionally biased region" description="Low complexity" evidence="2">
    <location>
        <begin position="1833"/>
        <end position="1849"/>
    </location>
</feature>
<feature type="compositionally biased region" description="Polar residues" evidence="2">
    <location>
        <begin position="1945"/>
        <end position="1955"/>
    </location>
</feature>
<dbReference type="Pfam" id="PF15308">
    <property type="entry name" value="CEP170_C"/>
    <property type="match status" value="1"/>
</dbReference>